<dbReference type="InterPro" id="IPR033932">
    <property type="entry name" value="YtcJ-like"/>
</dbReference>
<sequence>MKNNLLLILAIILFSCNENEKKSEENAASVYYGGDIITMASDSPIYVDALVVRDGKIEFAGESSKAMEIAGKGHKMINLNGKTLLPGFIDGHAHFGSFSAQAIGAQILPSPDAEADNIPKLIEILKAWDTPENRALTGWIFGMGFDDSVLAEKRFPTKEDLDQVSTETPIMIIHISGHFASLNTKALELLDITAETKNPEGGIIRRMPNSKEPNGVLEELAAIPLYAKALSPVTKEALMLFMTAGQEMALSYGYTTAQEGRAMEQHELLAEFAENDFFKLDVVSYMDYMFTKPLESKWYSKDYNKHYRIGGMKITLDGSPQGRTAWRTIPYLLPPAGADKDYLGYPAFTNDEEVTAIYEKAFANNYQILTHANGDAAMDQMLRTMKPLAEKYGNNDRRNVLIHGQYVRDDQLDAFKELDVITSLFPLHTFYWGDWHKEIIGDSLGNRISPVRTALNKGLNITIHTDAPVALPNLMRVVWTAVQRTSRSGQVIGEEERLTPFEALKAITIWSAYQHFEENNKGTLEAGKLADLVILDKNPLKVAPDTIKEIQVVETIKEGHTVFER</sequence>
<dbReference type="SUPFAM" id="SSF51338">
    <property type="entry name" value="Composite domain of metallo-dependent hydrolases"/>
    <property type="match status" value="1"/>
</dbReference>
<reference evidence="2 3" key="1">
    <citation type="submission" date="2024-09" db="EMBL/GenBank/DDBJ databases">
        <authorList>
            <person name="Sun Q."/>
            <person name="Mori K."/>
        </authorList>
    </citation>
    <scope>NUCLEOTIDE SEQUENCE [LARGE SCALE GENOMIC DNA]</scope>
    <source>
        <strain evidence="2 3">CECT 8286</strain>
    </source>
</reference>
<comment type="caution">
    <text evidence="2">The sequence shown here is derived from an EMBL/GenBank/DDBJ whole genome shotgun (WGS) entry which is preliminary data.</text>
</comment>
<keyword evidence="3" id="KW-1185">Reference proteome</keyword>
<dbReference type="Gene3D" id="2.30.40.10">
    <property type="entry name" value="Urease, subunit C, domain 1"/>
    <property type="match status" value="1"/>
</dbReference>
<dbReference type="Pfam" id="PF07969">
    <property type="entry name" value="Amidohydro_3"/>
    <property type="match status" value="1"/>
</dbReference>
<evidence type="ECO:0000259" key="1">
    <source>
        <dbReference type="Pfam" id="PF07969"/>
    </source>
</evidence>
<gene>
    <name evidence="2" type="ORF">ACFFVB_13550</name>
</gene>
<dbReference type="EMBL" id="JBHMEZ010000012">
    <property type="protein sequence ID" value="MFB9054108.1"/>
    <property type="molecule type" value="Genomic_DNA"/>
</dbReference>
<protein>
    <submittedName>
        <fullName evidence="2">Amidohydrolase</fullName>
        <ecNumber evidence="2">3.5.-.-</ecNumber>
    </submittedName>
</protein>
<accession>A0ABV5F3T2</accession>
<feature type="domain" description="Amidohydrolase 3" evidence="1">
    <location>
        <begin position="76"/>
        <end position="563"/>
    </location>
</feature>
<dbReference type="Proteomes" id="UP001589605">
    <property type="component" value="Unassembled WGS sequence"/>
</dbReference>
<dbReference type="RefSeq" id="WP_382383539.1">
    <property type="nucleotide sequence ID" value="NZ_JBHMEZ010000012.1"/>
</dbReference>
<evidence type="ECO:0000313" key="3">
    <source>
        <dbReference type="Proteomes" id="UP001589605"/>
    </source>
</evidence>
<dbReference type="InterPro" id="IPR011059">
    <property type="entry name" value="Metal-dep_hydrolase_composite"/>
</dbReference>
<dbReference type="PROSITE" id="PS51257">
    <property type="entry name" value="PROKAR_LIPOPROTEIN"/>
    <property type="match status" value="1"/>
</dbReference>
<dbReference type="PANTHER" id="PTHR22642:SF2">
    <property type="entry name" value="PROTEIN LONG AFTER FAR-RED 3"/>
    <property type="match status" value="1"/>
</dbReference>
<dbReference type="EC" id="3.5.-.-" evidence="2"/>
<dbReference type="Gene3D" id="3.10.310.70">
    <property type="match status" value="1"/>
</dbReference>
<dbReference type="InterPro" id="IPR013108">
    <property type="entry name" value="Amidohydro_3"/>
</dbReference>
<dbReference type="Gene3D" id="3.20.20.140">
    <property type="entry name" value="Metal-dependent hydrolases"/>
    <property type="match status" value="1"/>
</dbReference>
<proteinExistence type="predicted"/>
<dbReference type="InterPro" id="IPR032466">
    <property type="entry name" value="Metal_Hydrolase"/>
</dbReference>
<dbReference type="SUPFAM" id="SSF51556">
    <property type="entry name" value="Metallo-dependent hydrolases"/>
    <property type="match status" value="1"/>
</dbReference>
<evidence type="ECO:0000313" key="2">
    <source>
        <dbReference type="EMBL" id="MFB9054108.1"/>
    </source>
</evidence>
<keyword evidence="2" id="KW-0378">Hydrolase</keyword>
<dbReference type="PANTHER" id="PTHR22642">
    <property type="entry name" value="IMIDAZOLONEPROPIONASE"/>
    <property type="match status" value="1"/>
</dbReference>
<name>A0ABV5F3T2_9FLAO</name>
<dbReference type="CDD" id="cd01300">
    <property type="entry name" value="YtcJ_like"/>
    <property type="match status" value="1"/>
</dbReference>
<organism evidence="2 3">
    <name type="scientific">Formosa undariae</name>
    <dbReference type="NCBI Taxonomy" id="1325436"/>
    <lineage>
        <taxon>Bacteria</taxon>
        <taxon>Pseudomonadati</taxon>
        <taxon>Bacteroidota</taxon>
        <taxon>Flavobacteriia</taxon>
        <taxon>Flavobacteriales</taxon>
        <taxon>Flavobacteriaceae</taxon>
        <taxon>Formosa</taxon>
    </lineage>
</organism>
<dbReference type="GO" id="GO:0016787">
    <property type="term" value="F:hydrolase activity"/>
    <property type="evidence" value="ECO:0007669"/>
    <property type="project" value="UniProtKB-KW"/>
</dbReference>